<keyword evidence="11 13" id="KW-0472">Membrane</keyword>
<dbReference type="GO" id="GO:0015078">
    <property type="term" value="F:proton transmembrane transporter activity"/>
    <property type="evidence" value="ECO:0007669"/>
    <property type="project" value="InterPro"/>
</dbReference>
<sequence>MPQMSPLNWTMLFLMFTMIFLVINLINFYLFNYKSQNFSLKSKKMITNWKW</sequence>
<evidence type="ECO:0000256" key="13">
    <source>
        <dbReference type="SAM" id="Phobius"/>
    </source>
</evidence>
<name>A0A5J6CEG7_9CUCU</name>
<comment type="similarity">
    <text evidence="2 12">Belongs to the ATPase protein 8 family.</text>
</comment>
<dbReference type="InterPro" id="IPR001421">
    <property type="entry name" value="ATP8_metazoa"/>
</dbReference>
<evidence type="ECO:0000256" key="5">
    <source>
        <dbReference type="ARBA" id="ARBA00022547"/>
    </source>
</evidence>
<geneLocation type="mitochondrion" evidence="14"/>
<keyword evidence="8 13" id="KW-1133">Transmembrane helix</keyword>
<accession>A0A5J6CEG7</accession>
<dbReference type="GO" id="GO:0015986">
    <property type="term" value="P:proton motive force-driven ATP synthesis"/>
    <property type="evidence" value="ECO:0007669"/>
    <property type="project" value="InterPro"/>
</dbReference>
<dbReference type="GO" id="GO:0045259">
    <property type="term" value="C:proton-transporting ATP synthase complex"/>
    <property type="evidence" value="ECO:0007669"/>
    <property type="project" value="UniProtKB-KW"/>
</dbReference>
<evidence type="ECO:0000256" key="10">
    <source>
        <dbReference type="ARBA" id="ARBA00023128"/>
    </source>
</evidence>
<dbReference type="EMBL" id="MH779812">
    <property type="protein sequence ID" value="QEQ14403.1"/>
    <property type="molecule type" value="Genomic_DNA"/>
</dbReference>
<evidence type="ECO:0000256" key="11">
    <source>
        <dbReference type="ARBA" id="ARBA00023136"/>
    </source>
</evidence>
<dbReference type="Pfam" id="PF00895">
    <property type="entry name" value="ATP-synt_8"/>
    <property type="match status" value="1"/>
</dbReference>
<dbReference type="GeneID" id="41854382"/>
<evidence type="ECO:0000256" key="8">
    <source>
        <dbReference type="ARBA" id="ARBA00022989"/>
    </source>
</evidence>
<evidence type="ECO:0000256" key="3">
    <source>
        <dbReference type="ARBA" id="ARBA00011291"/>
    </source>
</evidence>
<keyword evidence="10 12" id="KW-0496">Mitochondrion</keyword>
<evidence type="ECO:0000256" key="7">
    <source>
        <dbReference type="ARBA" id="ARBA00022781"/>
    </source>
</evidence>
<evidence type="ECO:0000256" key="9">
    <source>
        <dbReference type="ARBA" id="ARBA00023065"/>
    </source>
</evidence>
<feature type="transmembrane region" description="Helical" evidence="13">
    <location>
        <begin position="12"/>
        <end position="31"/>
    </location>
</feature>
<dbReference type="RefSeq" id="YP_009701197.1">
    <property type="nucleotide sequence ID" value="NC_044896.1"/>
</dbReference>
<protein>
    <recommendedName>
        <fullName evidence="12">ATP synthase complex subunit 8</fullName>
    </recommendedName>
</protein>
<dbReference type="AlphaFoldDB" id="A0A5J6CEG7"/>
<evidence type="ECO:0000313" key="14">
    <source>
        <dbReference type="EMBL" id="QEQ14403.1"/>
    </source>
</evidence>
<evidence type="ECO:0000256" key="1">
    <source>
        <dbReference type="ARBA" id="ARBA00004304"/>
    </source>
</evidence>
<dbReference type="GO" id="GO:0031966">
    <property type="term" value="C:mitochondrial membrane"/>
    <property type="evidence" value="ECO:0007669"/>
    <property type="project" value="UniProtKB-SubCell"/>
</dbReference>
<evidence type="ECO:0000256" key="2">
    <source>
        <dbReference type="ARBA" id="ARBA00008892"/>
    </source>
</evidence>
<organism evidence="14">
    <name type="scientific">Idgia oculata</name>
    <dbReference type="NCBI Taxonomy" id="1404354"/>
    <lineage>
        <taxon>Eukaryota</taxon>
        <taxon>Metazoa</taxon>
        <taxon>Ecdysozoa</taxon>
        <taxon>Arthropoda</taxon>
        <taxon>Hexapoda</taxon>
        <taxon>Insecta</taxon>
        <taxon>Pterygota</taxon>
        <taxon>Neoptera</taxon>
        <taxon>Endopterygota</taxon>
        <taxon>Coleoptera</taxon>
        <taxon>Polyphaga</taxon>
        <taxon>Cucujiformia</taxon>
        <taxon>Prionoceridae</taxon>
        <taxon>Idgia</taxon>
    </lineage>
</organism>
<evidence type="ECO:0000256" key="12">
    <source>
        <dbReference type="RuleBase" id="RU003661"/>
    </source>
</evidence>
<gene>
    <name evidence="14" type="primary">ATP8</name>
</gene>
<keyword evidence="4 12" id="KW-0813">Transport</keyword>
<dbReference type="CTD" id="4509"/>
<evidence type="ECO:0000256" key="6">
    <source>
        <dbReference type="ARBA" id="ARBA00022692"/>
    </source>
</evidence>
<reference evidence="14" key="1">
    <citation type="journal article" date="2019" name="Mitochondrial DNA Part B Resour">
        <title>The complete mitochondrial genome of Idgia oculata (Coleoptera: Cleroidea: Prionoceridae) and a related phylogenetic analysis of Cleroidea.</title>
        <authorList>
            <person name="Wu L."/>
            <person name="Nie R."/>
            <person name="Bai M."/>
            <person name="Yang Y."/>
        </authorList>
    </citation>
    <scope>NUCLEOTIDE SEQUENCE</scope>
</reference>
<keyword evidence="6 12" id="KW-0812">Transmembrane</keyword>
<proteinExistence type="inferred from homology"/>
<comment type="subunit">
    <text evidence="3">F-type ATPases have 2 components, CF(1) - the catalytic core - and CF(0) - the membrane proton channel.</text>
</comment>
<keyword evidence="7 12" id="KW-0375">Hydrogen ion transport</keyword>
<comment type="subcellular location">
    <subcellularLocation>
        <location evidence="1 12">Mitochondrion membrane</location>
        <topology evidence="1 12">Single-pass membrane protein</topology>
    </subcellularLocation>
</comment>
<keyword evidence="5 12" id="KW-0138">CF(0)</keyword>
<evidence type="ECO:0000256" key="4">
    <source>
        <dbReference type="ARBA" id="ARBA00022448"/>
    </source>
</evidence>
<keyword evidence="9 12" id="KW-0406">Ion transport</keyword>